<dbReference type="EMBL" id="VUJX02000002">
    <property type="protein sequence ID" value="KAL0941524.1"/>
    <property type="molecule type" value="Genomic_DNA"/>
</dbReference>
<keyword evidence="2" id="KW-1185">Reference proteome</keyword>
<reference evidence="1 2" key="1">
    <citation type="journal article" date="2020" name="Phytopathology">
        <title>Genome Sequence Resources of Colletotrichum truncatum, C. plurivorum, C. musicola, and C. sojae: Four Species Pathogenic to Soybean (Glycine max).</title>
        <authorList>
            <person name="Rogerio F."/>
            <person name="Boufleur T.R."/>
            <person name="Ciampi-Guillardi M."/>
            <person name="Sukno S.A."/>
            <person name="Thon M.R."/>
            <person name="Massola Junior N.S."/>
            <person name="Baroncelli R."/>
        </authorList>
    </citation>
    <scope>NUCLEOTIDE SEQUENCE [LARGE SCALE GENOMIC DNA]</scope>
    <source>
        <strain evidence="1 2">CMES1059</strain>
    </source>
</reference>
<accession>A0ACC3ZBQ8</accession>
<name>A0ACC3ZBQ8_COLTU</name>
<evidence type="ECO:0000313" key="1">
    <source>
        <dbReference type="EMBL" id="KAL0941524.1"/>
    </source>
</evidence>
<proteinExistence type="predicted"/>
<dbReference type="Proteomes" id="UP000805649">
    <property type="component" value="Unassembled WGS sequence"/>
</dbReference>
<evidence type="ECO:0000313" key="2">
    <source>
        <dbReference type="Proteomes" id="UP000805649"/>
    </source>
</evidence>
<organism evidence="1 2">
    <name type="scientific">Colletotrichum truncatum</name>
    <name type="common">Anthracnose fungus</name>
    <name type="synonym">Colletotrichum capsici</name>
    <dbReference type="NCBI Taxonomy" id="5467"/>
    <lineage>
        <taxon>Eukaryota</taxon>
        <taxon>Fungi</taxon>
        <taxon>Dikarya</taxon>
        <taxon>Ascomycota</taxon>
        <taxon>Pezizomycotina</taxon>
        <taxon>Sordariomycetes</taxon>
        <taxon>Hypocreomycetidae</taxon>
        <taxon>Glomerellales</taxon>
        <taxon>Glomerellaceae</taxon>
        <taxon>Colletotrichum</taxon>
        <taxon>Colletotrichum truncatum species complex</taxon>
    </lineage>
</organism>
<sequence>MTSNRSILKSLSLALYLSAQLAQAQECSYEGGWALRNDRSCPPSAPVECGTGAQPRCCPSGFTCTGDGDYVGNYCCSDPKDCRALALSHPKCPDSSWTLWGVDGKLDNGGWCCTSGSNGTYRENSQGIALLCTPSTATSLPQSHHWAEPVSTSSCSTTTTAASSAATTTSAEATSATAAGTETTSQPDPTNTAAPADKESNGLSSGGIAGAAIGGVAGVALIIAGIFLMRRRKKSAAETTTATTEEGGWASRDKKNNFGGYYNPAANEMPAQAARVELADTAQPTYELDGSTPHELESIPTNTPRTK</sequence>
<comment type="caution">
    <text evidence="1">The sequence shown here is derived from an EMBL/GenBank/DDBJ whole genome shotgun (WGS) entry which is preliminary data.</text>
</comment>
<protein>
    <submittedName>
        <fullName evidence="1">Uncharacterized protein</fullName>
    </submittedName>
</protein>
<gene>
    <name evidence="1" type="ORF">CTRU02_204287</name>
</gene>